<evidence type="ECO:0000256" key="9">
    <source>
        <dbReference type="RuleBase" id="RU362097"/>
    </source>
</evidence>
<reference evidence="10" key="1">
    <citation type="journal article" date="2014" name="Int. J. Syst. Evol. Microbiol.">
        <title>Complete genome sequence of Corynebacterium casei LMG S-19264T (=DSM 44701T), isolated from a smear-ripened cheese.</title>
        <authorList>
            <consortium name="US DOE Joint Genome Institute (JGI-PGF)"/>
            <person name="Walter F."/>
            <person name="Albersmeier A."/>
            <person name="Kalinowski J."/>
            <person name="Ruckert C."/>
        </authorList>
    </citation>
    <scope>NUCLEOTIDE SEQUENCE</scope>
    <source>
        <strain evidence="10">CGMCC 1.10998</strain>
    </source>
</reference>
<feature type="chain" id="PRO_5038172974" evidence="9">
    <location>
        <begin position="22"/>
        <end position="477"/>
    </location>
</feature>
<dbReference type="SUPFAM" id="SSF56954">
    <property type="entry name" value="Outer membrane efflux proteins (OEP)"/>
    <property type="match status" value="1"/>
</dbReference>
<organism evidence="10 11">
    <name type="scientific">Undibacterium terreum</name>
    <dbReference type="NCBI Taxonomy" id="1224302"/>
    <lineage>
        <taxon>Bacteria</taxon>
        <taxon>Pseudomonadati</taxon>
        <taxon>Pseudomonadota</taxon>
        <taxon>Betaproteobacteria</taxon>
        <taxon>Burkholderiales</taxon>
        <taxon>Oxalobacteraceae</taxon>
        <taxon>Undibacterium</taxon>
    </lineage>
</organism>
<evidence type="ECO:0000313" key="11">
    <source>
        <dbReference type="Proteomes" id="UP000637423"/>
    </source>
</evidence>
<dbReference type="GO" id="GO:0005886">
    <property type="term" value="C:plasma membrane"/>
    <property type="evidence" value="ECO:0007669"/>
    <property type="project" value="UniProtKB-SubCell"/>
</dbReference>
<gene>
    <name evidence="10" type="ORF">GCM10011396_36630</name>
</gene>
<evidence type="ECO:0000256" key="6">
    <source>
        <dbReference type="ARBA" id="ARBA00023136"/>
    </source>
</evidence>
<keyword evidence="11" id="KW-1185">Reference proteome</keyword>
<dbReference type="Proteomes" id="UP000637423">
    <property type="component" value="Unassembled WGS sequence"/>
</dbReference>
<dbReference type="EMBL" id="BMED01000003">
    <property type="protein sequence ID" value="GGC85971.1"/>
    <property type="molecule type" value="Genomic_DNA"/>
</dbReference>
<keyword evidence="8 9" id="KW-0449">Lipoprotein</keyword>
<comment type="subcellular location">
    <subcellularLocation>
        <location evidence="9">Cell membrane</location>
        <topology evidence="9">Lipid-anchor</topology>
    </subcellularLocation>
    <subcellularLocation>
        <location evidence="1">Membrane</location>
    </subcellularLocation>
</comment>
<evidence type="ECO:0000256" key="7">
    <source>
        <dbReference type="ARBA" id="ARBA00023139"/>
    </source>
</evidence>
<evidence type="ECO:0000256" key="2">
    <source>
        <dbReference type="ARBA" id="ARBA00007613"/>
    </source>
</evidence>
<keyword evidence="5 9" id="KW-0732">Signal</keyword>
<dbReference type="AlphaFoldDB" id="A0A916USB1"/>
<comment type="similarity">
    <text evidence="2 9">Belongs to the outer membrane factor (OMF) (TC 1.B.17) family.</text>
</comment>
<proteinExistence type="inferred from homology"/>
<feature type="signal peptide" evidence="9">
    <location>
        <begin position="1"/>
        <end position="21"/>
    </location>
</feature>
<dbReference type="PROSITE" id="PS51257">
    <property type="entry name" value="PROKAR_LIPOPROTEIN"/>
    <property type="match status" value="1"/>
</dbReference>
<keyword evidence="7 9" id="KW-0564">Palmitate</keyword>
<comment type="caution">
    <text evidence="10">The sequence shown here is derived from an EMBL/GenBank/DDBJ whole genome shotgun (WGS) entry which is preliminary data.</text>
</comment>
<dbReference type="Gene3D" id="1.20.1600.10">
    <property type="entry name" value="Outer membrane efflux proteins (OEP)"/>
    <property type="match status" value="1"/>
</dbReference>
<sequence>MKCAQYPLLILVLALGLGACAQMKEPPSRLVVMDPSRIALADDVSMAPHDWPAPQWWRRYHDTQLDALIDQALRDGPSLAVAEARLRLSEGAVQLADANRGPAVDLGATVDRTQLSENAFAGPFSHTDPVTGQPHGRWYTEDTIGMMGSYTLDIWGKRRAQFSAAVGQRNAQQAELAEANLLLVAAVTRTYCQVQADYAALDLQRRSLRLTQELLQAHQERFQRGLKPRLPIEATRAQLLTIEQQISATNDHLLQSREALRALLGATSTSLTIQAQPLPSATGAIPPTLDYRLLARRPDLQVWRWSVQASISETEAARAAFYPNFDIKAFIGFDALRPRDLFNKASRQINLIPGLSLPIFDSGRLNSELALSKSQEEVQIAMYNQAVVNAVAEVAHAALALQDLLQQRHLQDAKLEAVGFAFASAQAHFERGLEDRLHAMEAELLVLREQEQGIILQNRQLETEILLTMALGGGYSD</sequence>
<evidence type="ECO:0000256" key="3">
    <source>
        <dbReference type="ARBA" id="ARBA00022452"/>
    </source>
</evidence>
<evidence type="ECO:0000256" key="4">
    <source>
        <dbReference type="ARBA" id="ARBA00022692"/>
    </source>
</evidence>
<keyword evidence="6 9" id="KW-0472">Membrane</keyword>
<dbReference type="NCBIfam" id="TIGR01845">
    <property type="entry name" value="outer_NodT"/>
    <property type="match status" value="1"/>
</dbReference>
<evidence type="ECO:0000256" key="5">
    <source>
        <dbReference type="ARBA" id="ARBA00022729"/>
    </source>
</evidence>
<dbReference type="InterPro" id="IPR003423">
    <property type="entry name" value="OMP_efflux"/>
</dbReference>
<keyword evidence="4 9" id="KW-0812">Transmembrane</keyword>
<evidence type="ECO:0000256" key="8">
    <source>
        <dbReference type="ARBA" id="ARBA00023288"/>
    </source>
</evidence>
<dbReference type="PANTHER" id="PTHR30203:SF20">
    <property type="entry name" value="MULTIDRUG RESISTANCE OUTER MEMBRANE PROTEIN MDTP-RELATED"/>
    <property type="match status" value="1"/>
</dbReference>
<dbReference type="PANTHER" id="PTHR30203">
    <property type="entry name" value="OUTER MEMBRANE CATION EFFLUX PROTEIN"/>
    <property type="match status" value="1"/>
</dbReference>
<evidence type="ECO:0000313" key="10">
    <source>
        <dbReference type="EMBL" id="GGC85971.1"/>
    </source>
</evidence>
<name>A0A916USB1_9BURK</name>
<dbReference type="Gene3D" id="2.20.200.10">
    <property type="entry name" value="Outer membrane efflux proteins (OEP)"/>
    <property type="match status" value="1"/>
</dbReference>
<accession>A0A916USB1</accession>
<dbReference type="Pfam" id="PF02321">
    <property type="entry name" value="OEP"/>
    <property type="match status" value="2"/>
</dbReference>
<evidence type="ECO:0000256" key="1">
    <source>
        <dbReference type="ARBA" id="ARBA00004370"/>
    </source>
</evidence>
<keyword evidence="3 9" id="KW-1134">Transmembrane beta strand</keyword>
<protein>
    <submittedName>
        <fullName evidence="10">Multidrug resistance transporter</fullName>
    </submittedName>
</protein>
<dbReference type="InterPro" id="IPR010131">
    <property type="entry name" value="MdtP/NodT-like"/>
</dbReference>
<dbReference type="GO" id="GO:0015562">
    <property type="term" value="F:efflux transmembrane transporter activity"/>
    <property type="evidence" value="ECO:0007669"/>
    <property type="project" value="InterPro"/>
</dbReference>
<reference evidence="10" key="2">
    <citation type="submission" date="2020-09" db="EMBL/GenBank/DDBJ databases">
        <authorList>
            <person name="Sun Q."/>
            <person name="Zhou Y."/>
        </authorList>
    </citation>
    <scope>NUCLEOTIDE SEQUENCE</scope>
    <source>
        <strain evidence="10">CGMCC 1.10998</strain>
    </source>
</reference>